<dbReference type="Pfam" id="PF21733">
    <property type="entry name" value="Death_3"/>
    <property type="match status" value="1"/>
</dbReference>
<evidence type="ECO:0000256" key="5">
    <source>
        <dbReference type="ARBA" id="ARBA00022737"/>
    </source>
</evidence>
<keyword evidence="6 8" id="KW-1015">Disulfide bond</keyword>
<sequence>LFFPSLILFLLALFLFPGVLCGASVVESVPTYEYRDRITREILTCDQCPPGTHKAAHCTATTPTQCVPCRSDHFTELWNYLPRCLYCNILCNENQEVETECSSVSNRVCRCKEGFYWTNDFCIRHTECGPGHGVKRRGTSQTNTVCEKCSNGYFSSSSSALETCVKHQECAYGQIVLLPGSVYSDTMCGFCEDIANGGEALRTFLWGFFNMHRMRVVKMKKLVTRYIQKSVPRQRGPLLEKINVWLAQAPEKDLRQLPNMLKSSDLHSMADKLKKRFKEIEQQSPNCSLNL</sequence>
<feature type="repeat" description="TNFR-Cys" evidence="8">
    <location>
        <begin position="148"/>
        <end position="188"/>
    </location>
</feature>
<evidence type="ECO:0000256" key="2">
    <source>
        <dbReference type="ARBA" id="ARBA00022525"/>
    </source>
</evidence>
<dbReference type="Ensembl" id="ENSMALT00000024510.1">
    <property type="protein sequence ID" value="ENSMALP00000024056.1"/>
    <property type="gene ID" value="ENSMALG00000016771.1"/>
</dbReference>
<dbReference type="GO" id="GO:0006915">
    <property type="term" value="P:apoptotic process"/>
    <property type="evidence" value="ECO:0007669"/>
    <property type="project" value="UniProtKB-KW"/>
</dbReference>
<proteinExistence type="predicted"/>
<evidence type="ECO:0000256" key="8">
    <source>
        <dbReference type="PROSITE-ProRule" id="PRU00206"/>
    </source>
</evidence>
<evidence type="ECO:0000259" key="10">
    <source>
        <dbReference type="PROSITE" id="PS50050"/>
    </source>
</evidence>
<dbReference type="Pfam" id="PF00020">
    <property type="entry name" value="TNFR_c6"/>
    <property type="match status" value="3"/>
</dbReference>
<dbReference type="PROSITE" id="PS50050">
    <property type="entry name" value="TNFR_NGFR_2"/>
    <property type="match status" value="2"/>
</dbReference>
<evidence type="ECO:0000256" key="9">
    <source>
        <dbReference type="SAM" id="SignalP"/>
    </source>
</evidence>
<dbReference type="SMART" id="SM00208">
    <property type="entry name" value="TNFR"/>
    <property type="match status" value="4"/>
</dbReference>
<comment type="subcellular location">
    <subcellularLocation>
        <location evidence="1">Secreted</location>
    </subcellularLocation>
</comment>
<dbReference type="PANTHER" id="PTHR23097:SF90">
    <property type="entry name" value="TUMOR NECROSIS FACTOR RECEPTOR SUPERFAMILY MEMBER 11B"/>
    <property type="match status" value="1"/>
</dbReference>
<keyword evidence="2" id="KW-0964">Secreted</keyword>
<evidence type="ECO:0000256" key="7">
    <source>
        <dbReference type="ARBA" id="ARBA00023180"/>
    </source>
</evidence>
<feature type="repeat" description="TNFR-Cys" evidence="8">
    <location>
        <begin position="68"/>
        <end position="109"/>
    </location>
</feature>
<keyword evidence="3" id="KW-0053">Apoptosis</keyword>
<evidence type="ECO:0000256" key="4">
    <source>
        <dbReference type="ARBA" id="ARBA00022729"/>
    </source>
</evidence>
<evidence type="ECO:0000313" key="11">
    <source>
        <dbReference type="Ensembl" id="ENSMALP00000024056.1"/>
    </source>
</evidence>
<feature type="disulfide bond" evidence="8">
    <location>
        <begin position="91"/>
        <end position="109"/>
    </location>
</feature>
<keyword evidence="12" id="KW-1185">Reference proteome</keyword>
<accession>A0A3Q3R0N2</accession>
<reference evidence="11" key="2">
    <citation type="submission" date="2025-09" db="UniProtKB">
        <authorList>
            <consortium name="Ensembl"/>
        </authorList>
    </citation>
    <scope>IDENTIFICATION</scope>
</reference>
<evidence type="ECO:0000256" key="1">
    <source>
        <dbReference type="ARBA" id="ARBA00004613"/>
    </source>
</evidence>
<dbReference type="InterPro" id="IPR001368">
    <property type="entry name" value="TNFR/NGFR_Cys_rich_reg"/>
</dbReference>
<feature type="chain" id="PRO_5018546096" description="TNFR-Cys domain-containing protein" evidence="9">
    <location>
        <begin position="23"/>
        <end position="291"/>
    </location>
</feature>
<dbReference type="InterPro" id="IPR048522">
    <property type="entry name" value="Death_3_fish"/>
</dbReference>
<keyword evidence="5" id="KW-0677">Repeat</keyword>
<comment type="caution">
    <text evidence="8">Lacks conserved residue(s) required for the propagation of feature annotation.</text>
</comment>
<dbReference type="GO" id="GO:0005576">
    <property type="term" value="C:extracellular region"/>
    <property type="evidence" value="ECO:0007669"/>
    <property type="project" value="UniProtKB-SubCell"/>
</dbReference>
<dbReference type="AlphaFoldDB" id="A0A3Q3R0N2"/>
<feature type="signal peptide" evidence="9">
    <location>
        <begin position="1"/>
        <end position="22"/>
    </location>
</feature>
<feature type="disulfide bond" evidence="8">
    <location>
        <begin position="69"/>
        <end position="84"/>
    </location>
</feature>
<dbReference type="InterPro" id="IPR052459">
    <property type="entry name" value="TNFRSF_decoy_receptor"/>
</dbReference>
<feature type="disulfide bond" evidence="8">
    <location>
        <begin position="149"/>
        <end position="164"/>
    </location>
</feature>
<feature type="domain" description="TNFR-Cys" evidence="10">
    <location>
        <begin position="148"/>
        <end position="188"/>
    </location>
</feature>
<reference evidence="11" key="1">
    <citation type="submission" date="2025-08" db="UniProtKB">
        <authorList>
            <consortium name="Ensembl"/>
        </authorList>
    </citation>
    <scope>IDENTIFICATION</scope>
</reference>
<keyword evidence="4 9" id="KW-0732">Signal</keyword>
<evidence type="ECO:0000256" key="6">
    <source>
        <dbReference type="ARBA" id="ARBA00023157"/>
    </source>
</evidence>
<dbReference type="STRING" id="43700.ENSMALP00000024056"/>
<dbReference type="SUPFAM" id="SSF57586">
    <property type="entry name" value="TNF receptor-like"/>
    <property type="match status" value="2"/>
</dbReference>
<feature type="disulfide bond" evidence="8">
    <location>
        <begin position="170"/>
        <end position="188"/>
    </location>
</feature>
<protein>
    <recommendedName>
        <fullName evidence="10">TNFR-Cys domain-containing protein</fullName>
    </recommendedName>
</protein>
<feature type="domain" description="TNFR-Cys" evidence="10">
    <location>
        <begin position="68"/>
        <end position="109"/>
    </location>
</feature>
<organism evidence="11 12">
    <name type="scientific">Monopterus albus</name>
    <name type="common">Swamp eel</name>
    <dbReference type="NCBI Taxonomy" id="43700"/>
    <lineage>
        <taxon>Eukaryota</taxon>
        <taxon>Metazoa</taxon>
        <taxon>Chordata</taxon>
        <taxon>Craniata</taxon>
        <taxon>Vertebrata</taxon>
        <taxon>Euteleostomi</taxon>
        <taxon>Actinopterygii</taxon>
        <taxon>Neopterygii</taxon>
        <taxon>Teleostei</taxon>
        <taxon>Neoteleostei</taxon>
        <taxon>Acanthomorphata</taxon>
        <taxon>Anabantaria</taxon>
        <taxon>Synbranchiformes</taxon>
        <taxon>Synbranchidae</taxon>
        <taxon>Monopterus</taxon>
    </lineage>
</organism>
<dbReference type="Proteomes" id="UP000261600">
    <property type="component" value="Unplaced"/>
</dbReference>
<name>A0A3Q3R0N2_MONAL</name>
<keyword evidence="7" id="KW-0325">Glycoprotein</keyword>
<dbReference type="PANTHER" id="PTHR23097">
    <property type="entry name" value="TUMOR NECROSIS FACTOR RECEPTOR SUPERFAMILY MEMBER"/>
    <property type="match status" value="1"/>
</dbReference>
<dbReference type="Gene3D" id="2.10.50.10">
    <property type="entry name" value="Tumor Necrosis Factor Receptor, subunit A, domain 2"/>
    <property type="match status" value="4"/>
</dbReference>
<evidence type="ECO:0000313" key="12">
    <source>
        <dbReference type="Proteomes" id="UP000261600"/>
    </source>
</evidence>
<evidence type="ECO:0000256" key="3">
    <source>
        <dbReference type="ARBA" id="ARBA00022703"/>
    </source>
</evidence>